<sequence length="609" mass="70171">MKITELCLQFQEEFEKIKTLQESIRHISEETFNQVLQDFAFAFNNKELLYSLLVSLKNIINSRPKQYDIYIRLLCEVLKSVKNFHFNINSLAFLFPNFNIICSLLAAGIISKKKILKLHKVLKFGTFDYDSILENSDFSIFNEKEIYQIMKESFPPRTVKKPDFRLITIIINDDLDSFQDLVSKEDLNIDSQIYLGKLDTIFKKECFLIEYAAFYGSIKIVKYLILQGAKLPKKLMEYAVLGNNNEIIHIVEQKIQEKIDQTVLLEAIRYHQNELAHYLIENYDIHLNIDSLISSIKSFNIEFFEKSLNCITENDINNIGINKKTCIYLACKTGQLYILRFLEKIDGIDINKSVKKGRWAEDIPLAIAVNRSFVEIVDHMIQNSSISINKIVEDHSIVSLAVAKGNTKIVKLLLTHPKIDVNQFIEDDAPLLIASQQANLEIFKSIVEAKGVDLRIQDDNGLSAIHYTVMYGNIPKIDYLLKYHGDIVKLESKDCHGVSFFINLTPIHYAAIHDKIESFEYIYSLPNFNIDWFLAKTRDNATPFILAASNGSINIVKFLIKLKEIDVQEENSSGYNSLHLASLNGKNKIVEILVEYINVNKQNKILFYI</sequence>
<evidence type="ECO:0000313" key="6">
    <source>
        <dbReference type="EMBL" id="OHS94348.1"/>
    </source>
</evidence>
<keyword evidence="1" id="KW-0677">Repeat</keyword>
<feature type="transmembrane region" description="Helical" evidence="4">
    <location>
        <begin position="88"/>
        <end position="110"/>
    </location>
</feature>
<evidence type="ECO:0000259" key="5">
    <source>
        <dbReference type="Pfam" id="PF11929"/>
    </source>
</evidence>
<reference evidence="6" key="1">
    <citation type="submission" date="2016-10" db="EMBL/GenBank/DDBJ databases">
        <authorList>
            <person name="Benchimol M."/>
            <person name="Almeida L.G."/>
            <person name="Vasconcelos A.T."/>
            <person name="Perreira-Neves A."/>
            <person name="Rosa I.A."/>
            <person name="Tasca T."/>
            <person name="Bogo M.R."/>
            <person name="de Souza W."/>
        </authorList>
    </citation>
    <scope>NUCLEOTIDE SEQUENCE [LARGE SCALE GENOMIC DNA]</scope>
    <source>
        <strain evidence="6">K</strain>
    </source>
</reference>
<dbReference type="AlphaFoldDB" id="A0A1J4JAR1"/>
<dbReference type="Proteomes" id="UP000179807">
    <property type="component" value="Unassembled WGS sequence"/>
</dbReference>
<accession>A0A1J4JAR1</accession>
<evidence type="ECO:0000256" key="4">
    <source>
        <dbReference type="SAM" id="Phobius"/>
    </source>
</evidence>
<dbReference type="PANTHER" id="PTHR24198">
    <property type="entry name" value="ANKYRIN REPEAT AND PROTEIN KINASE DOMAIN-CONTAINING PROTEIN"/>
    <property type="match status" value="1"/>
</dbReference>
<evidence type="ECO:0000256" key="2">
    <source>
        <dbReference type="ARBA" id="ARBA00023043"/>
    </source>
</evidence>
<dbReference type="Gene3D" id="1.25.40.20">
    <property type="entry name" value="Ankyrin repeat-containing domain"/>
    <property type="match status" value="3"/>
</dbReference>
<keyword evidence="4" id="KW-1133">Transmembrane helix</keyword>
<dbReference type="OrthoDB" id="410307at2759"/>
<dbReference type="EMBL" id="MLAK01001326">
    <property type="protein sequence ID" value="OHS94348.1"/>
    <property type="molecule type" value="Genomic_DNA"/>
</dbReference>
<keyword evidence="7" id="KW-1185">Reference proteome</keyword>
<evidence type="ECO:0000256" key="3">
    <source>
        <dbReference type="PROSITE-ProRule" id="PRU00023"/>
    </source>
</evidence>
<dbReference type="GeneID" id="94830610"/>
<keyword evidence="4" id="KW-0812">Transmembrane</keyword>
<dbReference type="RefSeq" id="XP_068347485.1">
    <property type="nucleotide sequence ID" value="XM_068495906.1"/>
</dbReference>
<dbReference type="PROSITE" id="PS50297">
    <property type="entry name" value="ANK_REP_REGION"/>
    <property type="match status" value="1"/>
</dbReference>
<dbReference type="VEuPathDB" id="TrichDB:TRFO_11210"/>
<dbReference type="InterPro" id="IPR036770">
    <property type="entry name" value="Ankyrin_rpt-contain_sf"/>
</dbReference>
<keyword evidence="4" id="KW-0472">Membrane</keyword>
<organism evidence="6 7">
    <name type="scientific">Tritrichomonas foetus</name>
    <dbReference type="NCBI Taxonomy" id="1144522"/>
    <lineage>
        <taxon>Eukaryota</taxon>
        <taxon>Metamonada</taxon>
        <taxon>Parabasalia</taxon>
        <taxon>Tritrichomonadida</taxon>
        <taxon>Tritrichomonadidae</taxon>
        <taxon>Tritrichomonas</taxon>
    </lineage>
</organism>
<gene>
    <name evidence="6" type="ORF">TRFO_11210</name>
</gene>
<protein>
    <recommendedName>
        <fullName evidence="5">DUF3447 domain-containing protein</fullName>
    </recommendedName>
</protein>
<dbReference type="InterPro" id="IPR020683">
    <property type="entry name" value="DUF3447"/>
</dbReference>
<dbReference type="SUPFAM" id="SSF48403">
    <property type="entry name" value="Ankyrin repeat"/>
    <property type="match status" value="2"/>
</dbReference>
<feature type="repeat" description="ANK" evidence="3">
    <location>
        <begin position="573"/>
        <end position="595"/>
    </location>
</feature>
<name>A0A1J4JAR1_9EUKA</name>
<proteinExistence type="predicted"/>
<dbReference type="SMART" id="SM00248">
    <property type="entry name" value="ANK"/>
    <property type="match status" value="10"/>
</dbReference>
<dbReference type="PROSITE" id="PS50088">
    <property type="entry name" value="ANK_REPEAT"/>
    <property type="match status" value="1"/>
</dbReference>
<dbReference type="InterPro" id="IPR002110">
    <property type="entry name" value="Ankyrin_rpt"/>
</dbReference>
<feature type="domain" description="DUF3447" evidence="5">
    <location>
        <begin position="230"/>
        <end position="304"/>
    </location>
</feature>
<dbReference type="Pfam" id="PF11929">
    <property type="entry name" value="DUF3447"/>
    <property type="match status" value="1"/>
</dbReference>
<dbReference type="Pfam" id="PF12796">
    <property type="entry name" value="Ank_2"/>
    <property type="match status" value="2"/>
</dbReference>
<evidence type="ECO:0000313" key="7">
    <source>
        <dbReference type="Proteomes" id="UP000179807"/>
    </source>
</evidence>
<comment type="caution">
    <text evidence="6">The sequence shown here is derived from an EMBL/GenBank/DDBJ whole genome shotgun (WGS) entry which is preliminary data.</text>
</comment>
<keyword evidence="2 3" id="KW-0040">ANK repeat</keyword>
<dbReference type="PANTHER" id="PTHR24198:SF165">
    <property type="entry name" value="ANKYRIN REPEAT-CONTAINING PROTEIN-RELATED"/>
    <property type="match status" value="1"/>
</dbReference>
<evidence type="ECO:0000256" key="1">
    <source>
        <dbReference type="ARBA" id="ARBA00022737"/>
    </source>
</evidence>